<reference evidence="1 2" key="1">
    <citation type="submission" date="2017-07" db="EMBL/GenBank/DDBJ databases">
        <title>Phylogenetic study on the rhizospheric bacterium Ochrobactrum sp. A44.</title>
        <authorList>
            <person name="Krzyzanowska D.M."/>
            <person name="Ossowicki A."/>
            <person name="Rajewska M."/>
            <person name="Maciag T."/>
            <person name="Kaczynski Z."/>
            <person name="Czerwicka M."/>
            <person name="Jafra S."/>
        </authorList>
    </citation>
    <scope>NUCLEOTIDE SEQUENCE [LARGE SCALE GENOMIC DNA]</scope>
    <source>
        <strain evidence="1 2">A44</strain>
    </source>
</reference>
<accession>A0A248U8K8</accession>
<evidence type="ECO:0000313" key="1">
    <source>
        <dbReference type="EMBL" id="ASV83103.1"/>
    </source>
</evidence>
<evidence type="ECO:0000313" key="2">
    <source>
        <dbReference type="Proteomes" id="UP000215256"/>
    </source>
</evidence>
<protein>
    <submittedName>
        <fullName evidence="1">Uncharacterized protein</fullName>
    </submittedName>
</protein>
<dbReference type="AlphaFoldDB" id="A0A248U8K8"/>
<organism evidence="1 2">
    <name type="scientific">Ochrobactrum quorumnocens</name>
    <dbReference type="NCBI Taxonomy" id="271865"/>
    <lineage>
        <taxon>Bacteria</taxon>
        <taxon>Pseudomonadati</taxon>
        <taxon>Pseudomonadota</taxon>
        <taxon>Alphaproteobacteria</taxon>
        <taxon>Hyphomicrobiales</taxon>
        <taxon>Brucellaceae</taxon>
        <taxon>Brucella/Ochrobactrum group</taxon>
        <taxon>Ochrobactrum</taxon>
    </lineage>
</organism>
<name>A0A248U8K8_9HYPH</name>
<dbReference type="KEGG" id="och:CES85_3878"/>
<proteinExistence type="predicted"/>
<dbReference type="EMBL" id="CP022603">
    <property type="protein sequence ID" value="ASV83103.1"/>
    <property type="molecule type" value="Genomic_DNA"/>
</dbReference>
<dbReference type="Proteomes" id="UP000215256">
    <property type="component" value="Chromosome 2"/>
</dbReference>
<sequence>MVVIEHLLSMPVEEMIFQNAEDIASKSGTSDAMFIRAA</sequence>
<gene>
    <name evidence="1" type="ORF">CES85_3878</name>
</gene>